<dbReference type="EMBL" id="CAJOAX010000709">
    <property type="protein sequence ID" value="CAF3638774.1"/>
    <property type="molecule type" value="Genomic_DNA"/>
</dbReference>
<feature type="compositionally biased region" description="Low complexity" evidence="3">
    <location>
        <begin position="54"/>
        <end position="72"/>
    </location>
</feature>
<organism evidence="4 6">
    <name type="scientific">Rotaria sordida</name>
    <dbReference type="NCBI Taxonomy" id="392033"/>
    <lineage>
        <taxon>Eukaryota</taxon>
        <taxon>Metazoa</taxon>
        <taxon>Spiralia</taxon>
        <taxon>Gnathifera</taxon>
        <taxon>Rotifera</taxon>
        <taxon>Eurotatoria</taxon>
        <taxon>Bdelloidea</taxon>
        <taxon>Philodinida</taxon>
        <taxon>Philodinidae</taxon>
        <taxon>Rotaria</taxon>
    </lineage>
</organism>
<name>A0A813X8L6_9BILA</name>
<evidence type="ECO:0000256" key="2">
    <source>
        <dbReference type="SAM" id="Coils"/>
    </source>
</evidence>
<evidence type="ECO:0000313" key="5">
    <source>
        <dbReference type="EMBL" id="CAF3638774.1"/>
    </source>
</evidence>
<dbReference type="PANTHER" id="PTHR16127">
    <property type="entry name" value="TAXILIN"/>
    <property type="match status" value="1"/>
</dbReference>
<feature type="region of interest" description="Disordered" evidence="3">
    <location>
        <begin position="46"/>
        <end position="72"/>
    </location>
</feature>
<protein>
    <recommendedName>
        <fullName evidence="7">Alpha-taxilin</fullName>
    </recommendedName>
</protein>
<keyword evidence="2" id="KW-0175">Coiled coil</keyword>
<feature type="region of interest" description="Disordered" evidence="3">
    <location>
        <begin position="440"/>
        <end position="482"/>
    </location>
</feature>
<dbReference type="Proteomes" id="UP000663823">
    <property type="component" value="Unassembled WGS sequence"/>
</dbReference>
<accession>A0A813X8L6</accession>
<dbReference type="AlphaFoldDB" id="A0A813X8L6"/>
<feature type="compositionally biased region" description="Polar residues" evidence="3">
    <location>
        <begin position="87"/>
        <end position="98"/>
    </location>
</feature>
<dbReference type="Proteomes" id="UP000663882">
    <property type="component" value="Unassembled WGS sequence"/>
</dbReference>
<evidence type="ECO:0000256" key="1">
    <source>
        <dbReference type="ARBA" id="ARBA00009550"/>
    </source>
</evidence>
<comment type="caution">
    <text evidence="4">The sequence shown here is derived from an EMBL/GenBank/DDBJ whole genome shotgun (WGS) entry which is preliminary data.</text>
</comment>
<feature type="coiled-coil region" evidence="2">
    <location>
        <begin position="155"/>
        <end position="326"/>
    </location>
</feature>
<evidence type="ECO:0000256" key="3">
    <source>
        <dbReference type="SAM" id="MobiDB-lite"/>
    </source>
</evidence>
<reference evidence="4" key="1">
    <citation type="submission" date="2021-02" db="EMBL/GenBank/DDBJ databases">
        <authorList>
            <person name="Nowell W R."/>
        </authorList>
    </citation>
    <scope>NUCLEOTIDE SEQUENCE</scope>
</reference>
<evidence type="ECO:0008006" key="7">
    <source>
        <dbReference type="Google" id="ProtNLM"/>
    </source>
</evidence>
<proteinExistence type="inferred from homology"/>
<dbReference type="EMBL" id="CAJNOO010000233">
    <property type="protein sequence ID" value="CAF0869399.1"/>
    <property type="molecule type" value="Genomic_DNA"/>
</dbReference>
<dbReference type="PANTHER" id="PTHR16127:SF13">
    <property type="entry name" value="GH01188P"/>
    <property type="match status" value="1"/>
</dbReference>
<sequence length="543" mass="60740">MTTLTTNIESESTNDVMNDENLSFDTNQISSDEQLSQIIDSINLSTSCEDTNTDESQTKSSSTTTTRTSGQTAIGAKLVKKLETLAATSKETKPNNGKTSTTTTTAAAATNAASSTTTNNESESRRNITKAAKNIVKSLTDSDPQKNLLTLATKIAELQEQQRLTQAKANESEKRLTILMRERDQALLENGRIVAAKAKLESLCRELHRHSQQIRDESAQRQRDEETKRRELATKFQTTIDEIASQLSNYSEKSTSLREQNMQLSEELTSVVKKYELREKEVEAALKKRELELRLTEASLEQSHTLLEERTELIKQERQVSEAERLVLYKKCEELAASELSLRSQVQMYSERYQEFQNAIQQSSQMVTSCHGEIEKMGKKIKKLEKERSDFRHRWEVAEQNQRKANEDFKLLEKEKRQLEIKLDKLDKLSRALQQERSDLQGTIKKLSKSATTASTSSVPTPPPPTTTVTSSTTSVEDDPSVNVNALSTSEIPTSSEIAINGHDVSKTDSVLSTNSDVDASSIVSESPNLYDSELGRIANTVD</sequence>
<dbReference type="GO" id="GO:0019905">
    <property type="term" value="F:syntaxin binding"/>
    <property type="evidence" value="ECO:0007669"/>
    <property type="project" value="InterPro"/>
</dbReference>
<feature type="compositionally biased region" description="Low complexity" evidence="3">
    <location>
        <begin position="450"/>
        <end position="459"/>
    </location>
</feature>
<feature type="compositionally biased region" description="Polar residues" evidence="3">
    <location>
        <begin position="508"/>
        <end position="526"/>
    </location>
</feature>
<feature type="compositionally biased region" description="Low complexity" evidence="3">
    <location>
        <begin position="99"/>
        <end position="120"/>
    </location>
</feature>
<evidence type="ECO:0000313" key="4">
    <source>
        <dbReference type="EMBL" id="CAF0869399.1"/>
    </source>
</evidence>
<evidence type="ECO:0000313" key="6">
    <source>
        <dbReference type="Proteomes" id="UP000663882"/>
    </source>
</evidence>
<dbReference type="Pfam" id="PF09728">
    <property type="entry name" value="Taxilin"/>
    <property type="match status" value="1"/>
</dbReference>
<feature type="region of interest" description="Disordered" evidence="3">
    <location>
        <begin position="87"/>
        <end position="126"/>
    </location>
</feature>
<gene>
    <name evidence="5" type="ORF">OTI717_LOCUS8710</name>
    <name evidence="4" type="ORF">RFH988_LOCUS7388</name>
</gene>
<dbReference type="OrthoDB" id="425555at2759"/>
<comment type="similarity">
    <text evidence="1">Belongs to the taxilin family.</text>
</comment>
<dbReference type="InterPro" id="IPR026183">
    <property type="entry name" value="Taxilin_fam"/>
</dbReference>
<feature type="region of interest" description="Disordered" evidence="3">
    <location>
        <begin position="495"/>
        <end position="526"/>
    </location>
</feature>